<sequence>MQKTKFIKRLVLLITLLNLTSCQFSNPSQSNNQPLKANNVTSTEETDVSLNWFTDSQLKPTDTVSASEAKAFVRNVYQMIDDKIFDPAFKKAERKQQQQDLLATINTQPSWSRAELTERISNELNKLSVSHLRILDPVEGETLFRIFEQKPLPDITPTPSVSAEMRGEVGILRVESFIVPLITKAELDRAKAQLAQAQVILIDVRGNGGGFGSSISYLVEDIIGPDKVLSRDRTREGLQAREPYVFRGYFDDAINAEAKAEIELSQTYSYIEWRTRLEAQVDPRPHFILVDEQCGSACDLFAGIIKDYGSAKILGVRTMGALLGGDAFRLRWQGFALIAPTVQVILPKGHMIEGVGVQPDIEIPECANGGNQCLEKAIAIADAAI</sequence>
<evidence type="ECO:0000259" key="2">
    <source>
        <dbReference type="SMART" id="SM00245"/>
    </source>
</evidence>
<feature type="signal peptide" evidence="1">
    <location>
        <begin position="1"/>
        <end position="30"/>
    </location>
</feature>
<proteinExistence type="predicted"/>
<dbReference type="SUPFAM" id="SSF52096">
    <property type="entry name" value="ClpP/crotonase"/>
    <property type="match status" value="1"/>
</dbReference>
<dbReference type="GO" id="GO:0006508">
    <property type="term" value="P:proteolysis"/>
    <property type="evidence" value="ECO:0007669"/>
    <property type="project" value="InterPro"/>
</dbReference>
<dbReference type="InterPro" id="IPR005151">
    <property type="entry name" value="Tail-specific_protease"/>
</dbReference>
<keyword evidence="4" id="KW-1185">Reference proteome</keyword>
<dbReference type="EMBL" id="NAPY01000046">
    <property type="protein sequence ID" value="MUL38706.1"/>
    <property type="molecule type" value="Genomic_DNA"/>
</dbReference>
<dbReference type="PANTHER" id="PTHR32060:SF22">
    <property type="entry name" value="CARBOXYL-TERMINAL-PROCESSING PEPTIDASE 3, CHLOROPLASTIC"/>
    <property type="match status" value="1"/>
</dbReference>
<dbReference type="Gene3D" id="3.90.226.10">
    <property type="entry name" value="2-enoyl-CoA Hydratase, Chain A, domain 1"/>
    <property type="match status" value="1"/>
</dbReference>
<feature type="domain" description="Tail specific protease" evidence="2">
    <location>
        <begin position="139"/>
        <end position="364"/>
    </location>
</feature>
<dbReference type="SMART" id="SM00245">
    <property type="entry name" value="TSPc"/>
    <property type="match status" value="1"/>
</dbReference>
<dbReference type="PANTHER" id="PTHR32060">
    <property type="entry name" value="TAIL-SPECIFIC PROTEASE"/>
    <property type="match status" value="1"/>
</dbReference>
<evidence type="ECO:0000313" key="3">
    <source>
        <dbReference type="EMBL" id="MUL38706.1"/>
    </source>
</evidence>
<dbReference type="GO" id="GO:0004175">
    <property type="term" value="F:endopeptidase activity"/>
    <property type="evidence" value="ECO:0007669"/>
    <property type="project" value="TreeGrafter"/>
</dbReference>
<feature type="chain" id="PRO_5026664230" description="Tail specific protease domain-containing protein" evidence="1">
    <location>
        <begin position="31"/>
        <end position="385"/>
    </location>
</feature>
<evidence type="ECO:0000256" key="1">
    <source>
        <dbReference type="SAM" id="SignalP"/>
    </source>
</evidence>
<reference evidence="3 4" key="1">
    <citation type="journal article" date="2019" name="Front. Microbiol.">
        <title>Genomic Features for Desiccation Tolerance and Sugar Biosynthesis in the Extremophile Gloeocapsopsis sp. UTEX B3054.</title>
        <authorList>
            <person name="Urrejola C."/>
            <person name="Alcorta J."/>
            <person name="Salas L."/>
            <person name="Vasquez M."/>
            <person name="Polz M.F."/>
            <person name="Vicuna R."/>
            <person name="Diez B."/>
        </authorList>
    </citation>
    <scope>NUCLEOTIDE SEQUENCE [LARGE SCALE GENOMIC DNA]</scope>
    <source>
        <strain evidence="3 4">1H9</strain>
    </source>
</reference>
<dbReference type="Pfam" id="PF03572">
    <property type="entry name" value="Peptidase_S41"/>
    <property type="match status" value="1"/>
</dbReference>
<dbReference type="AlphaFoldDB" id="A0A6N8G3T8"/>
<dbReference type="CDD" id="cd06567">
    <property type="entry name" value="Peptidase_S41"/>
    <property type="match status" value="1"/>
</dbReference>
<gene>
    <name evidence="3" type="ORF">BWI75_20870</name>
</gene>
<name>A0A6N8G3T8_9CHRO</name>
<protein>
    <recommendedName>
        <fullName evidence="2">Tail specific protease domain-containing protein</fullName>
    </recommendedName>
</protein>
<evidence type="ECO:0000313" key="4">
    <source>
        <dbReference type="Proteomes" id="UP000441797"/>
    </source>
</evidence>
<keyword evidence="1" id="KW-0732">Signal</keyword>
<dbReference type="OrthoDB" id="9758793at2"/>
<dbReference type="GO" id="GO:0008236">
    <property type="term" value="F:serine-type peptidase activity"/>
    <property type="evidence" value="ECO:0007669"/>
    <property type="project" value="InterPro"/>
</dbReference>
<dbReference type="Proteomes" id="UP000441797">
    <property type="component" value="Unassembled WGS sequence"/>
</dbReference>
<comment type="caution">
    <text evidence="3">The sequence shown here is derived from an EMBL/GenBank/DDBJ whole genome shotgun (WGS) entry which is preliminary data.</text>
</comment>
<dbReference type="InterPro" id="IPR029045">
    <property type="entry name" value="ClpP/crotonase-like_dom_sf"/>
</dbReference>
<organism evidence="3 4">
    <name type="scientific">Gloeocapsopsis dulcis AAB1 = 1H9</name>
    <dbReference type="NCBI Taxonomy" id="1433147"/>
    <lineage>
        <taxon>Bacteria</taxon>
        <taxon>Bacillati</taxon>
        <taxon>Cyanobacteriota</taxon>
        <taxon>Cyanophyceae</taxon>
        <taxon>Oscillatoriophycideae</taxon>
        <taxon>Chroococcales</taxon>
        <taxon>Chroococcaceae</taxon>
        <taxon>Gloeocapsopsis</taxon>
        <taxon>Gloeocapsopsis dulcis</taxon>
    </lineage>
</organism>
<accession>A0A6N8G3T8</accession>